<proteinExistence type="predicted"/>
<name>A0A1M7Z8P1_9HYPH</name>
<dbReference type="EMBL" id="FRXO01000001">
    <property type="protein sequence ID" value="SHO61162.1"/>
    <property type="molecule type" value="Genomic_DNA"/>
</dbReference>
<reference evidence="2 3" key="1">
    <citation type="submission" date="2016-12" db="EMBL/GenBank/DDBJ databases">
        <authorList>
            <person name="Song W.-J."/>
            <person name="Kurnit D.M."/>
        </authorList>
    </citation>
    <scope>NUCLEOTIDE SEQUENCE [LARGE SCALE GENOMIC DNA]</scope>
    <source>
        <strain evidence="2 3">DSM 19599</strain>
    </source>
</reference>
<organism evidence="2 3">
    <name type="scientific">Pseudoxanthobacter soli DSM 19599</name>
    <dbReference type="NCBI Taxonomy" id="1123029"/>
    <lineage>
        <taxon>Bacteria</taxon>
        <taxon>Pseudomonadati</taxon>
        <taxon>Pseudomonadota</taxon>
        <taxon>Alphaproteobacteria</taxon>
        <taxon>Hyphomicrobiales</taxon>
        <taxon>Segnochrobactraceae</taxon>
        <taxon>Pseudoxanthobacter</taxon>
    </lineage>
</organism>
<gene>
    <name evidence="2" type="ORF">SAMN02745172_00640</name>
</gene>
<keyword evidence="3" id="KW-1185">Reference proteome</keyword>
<dbReference type="PANTHER" id="PTHR31528:SF15">
    <property type="entry name" value="RIBOFLAVIN-BINDING PROTEIN RIBY"/>
    <property type="match status" value="1"/>
</dbReference>
<dbReference type="GO" id="GO:0009228">
    <property type="term" value="P:thiamine biosynthetic process"/>
    <property type="evidence" value="ECO:0007669"/>
    <property type="project" value="InterPro"/>
</dbReference>
<evidence type="ECO:0000259" key="1">
    <source>
        <dbReference type="Pfam" id="PF09084"/>
    </source>
</evidence>
<protein>
    <submittedName>
        <fullName evidence="2">NitT/TauT family transport system substrate-binding protein</fullName>
    </submittedName>
</protein>
<dbReference type="Gene3D" id="3.40.190.10">
    <property type="entry name" value="Periplasmic binding protein-like II"/>
    <property type="match status" value="2"/>
</dbReference>
<accession>A0A1M7Z8P1</accession>
<evidence type="ECO:0000313" key="3">
    <source>
        <dbReference type="Proteomes" id="UP000186406"/>
    </source>
</evidence>
<dbReference type="RefSeq" id="WP_073625698.1">
    <property type="nucleotide sequence ID" value="NZ_FRXO01000001.1"/>
</dbReference>
<feature type="domain" description="SsuA/THI5-like" evidence="1">
    <location>
        <begin position="51"/>
        <end position="265"/>
    </location>
</feature>
<dbReference type="InterPro" id="IPR027939">
    <property type="entry name" value="NMT1/THI5"/>
</dbReference>
<dbReference type="Proteomes" id="UP000186406">
    <property type="component" value="Unassembled WGS sequence"/>
</dbReference>
<dbReference type="SUPFAM" id="SSF53850">
    <property type="entry name" value="Periplasmic binding protein-like II"/>
    <property type="match status" value="1"/>
</dbReference>
<evidence type="ECO:0000313" key="2">
    <source>
        <dbReference type="EMBL" id="SHO61162.1"/>
    </source>
</evidence>
<dbReference type="Pfam" id="PF09084">
    <property type="entry name" value="NMT1"/>
    <property type="match status" value="1"/>
</dbReference>
<dbReference type="OrthoDB" id="5348911at2"/>
<dbReference type="InterPro" id="IPR015168">
    <property type="entry name" value="SsuA/THI5"/>
</dbReference>
<dbReference type="STRING" id="1123029.SAMN02745172_00640"/>
<dbReference type="PANTHER" id="PTHR31528">
    <property type="entry name" value="4-AMINO-5-HYDROXYMETHYL-2-METHYLPYRIMIDINE PHOSPHATE SYNTHASE THI11-RELATED"/>
    <property type="match status" value="1"/>
</dbReference>
<dbReference type="AlphaFoldDB" id="A0A1M7Z8P1"/>
<sequence length="345" mass="36087">MKLKGSFGKTKGSFGKTLATAVLIGASFLAAGQAKALDDVRLRLNWMWYGSHAAFALGKDRGYFKDEGINLDIRSGNGSGSAHRLVANGDSTFSYGSCAAMVNLVAKGAPLISVGVIDAMGTEAVIVRPDAGVKTIADLKGKKLLTTANAGVNTFFPLVLKNAGLAEGDVGLITVPDGALVSSYLQGAGGTVGLLGGLDDKPAEIKAAGGAAPITFPYSDFGVNQVGYCIVANRETVAKDPDLVRRFMAATVKSYKAAEADPKAAIDALGDIVGGTMNEDAGKQQAAEVQKVTLDVLYSKANTAKVMSLNVPQDWAEMIDLMKKYNGLETTEPPTYFYTNEFLPK</sequence>